<evidence type="ECO:0000313" key="4">
    <source>
        <dbReference type="EMBL" id="EPQ54844.1"/>
    </source>
</evidence>
<organism evidence="4 5">
    <name type="scientific">Gloeophyllum trabeum (strain ATCC 11539 / FP-39264 / Madison 617)</name>
    <name type="common">Brown rot fungus</name>
    <dbReference type="NCBI Taxonomy" id="670483"/>
    <lineage>
        <taxon>Eukaryota</taxon>
        <taxon>Fungi</taxon>
        <taxon>Dikarya</taxon>
        <taxon>Basidiomycota</taxon>
        <taxon>Agaricomycotina</taxon>
        <taxon>Agaricomycetes</taxon>
        <taxon>Gloeophyllales</taxon>
        <taxon>Gloeophyllaceae</taxon>
        <taxon>Gloeophyllum</taxon>
    </lineage>
</organism>
<dbReference type="Proteomes" id="UP000030669">
    <property type="component" value="Unassembled WGS sequence"/>
</dbReference>
<accession>S7RPN3</accession>
<name>S7RPN3_GLOTA</name>
<dbReference type="HOGENOM" id="CLU_041691_0_0_1"/>
<dbReference type="KEGG" id="gtr:GLOTRDRAFT_94239"/>
<proteinExistence type="predicted"/>
<dbReference type="OrthoDB" id="3063271at2759"/>
<keyword evidence="1" id="KW-0175">Coiled coil</keyword>
<dbReference type="RefSeq" id="XP_007867078.1">
    <property type="nucleotide sequence ID" value="XM_007868887.1"/>
</dbReference>
<feature type="compositionally biased region" description="Acidic residues" evidence="2">
    <location>
        <begin position="480"/>
        <end position="496"/>
    </location>
</feature>
<reference evidence="4 5" key="1">
    <citation type="journal article" date="2012" name="Science">
        <title>The Paleozoic origin of enzymatic lignin decomposition reconstructed from 31 fungal genomes.</title>
        <authorList>
            <person name="Floudas D."/>
            <person name="Binder M."/>
            <person name="Riley R."/>
            <person name="Barry K."/>
            <person name="Blanchette R.A."/>
            <person name="Henrissat B."/>
            <person name="Martinez A.T."/>
            <person name="Otillar R."/>
            <person name="Spatafora J.W."/>
            <person name="Yadav J.S."/>
            <person name="Aerts A."/>
            <person name="Benoit I."/>
            <person name="Boyd A."/>
            <person name="Carlson A."/>
            <person name="Copeland A."/>
            <person name="Coutinho P.M."/>
            <person name="de Vries R.P."/>
            <person name="Ferreira P."/>
            <person name="Findley K."/>
            <person name="Foster B."/>
            <person name="Gaskell J."/>
            <person name="Glotzer D."/>
            <person name="Gorecki P."/>
            <person name="Heitman J."/>
            <person name="Hesse C."/>
            <person name="Hori C."/>
            <person name="Igarashi K."/>
            <person name="Jurgens J.A."/>
            <person name="Kallen N."/>
            <person name="Kersten P."/>
            <person name="Kohler A."/>
            <person name="Kuees U."/>
            <person name="Kumar T.K.A."/>
            <person name="Kuo A."/>
            <person name="LaButti K."/>
            <person name="Larrondo L.F."/>
            <person name="Lindquist E."/>
            <person name="Ling A."/>
            <person name="Lombard V."/>
            <person name="Lucas S."/>
            <person name="Lundell T."/>
            <person name="Martin R."/>
            <person name="McLaughlin D.J."/>
            <person name="Morgenstern I."/>
            <person name="Morin E."/>
            <person name="Murat C."/>
            <person name="Nagy L.G."/>
            <person name="Nolan M."/>
            <person name="Ohm R.A."/>
            <person name="Patyshakuliyeva A."/>
            <person name="Rokas A."/>
            <person name="Ruiz-Duenas F.J."/>
            <person name="Sabat G."/>
            <person name="Salamov A."/>
            <person name="Samejima M."/>
            <person name="Schmutz J."/>
            <person name="Slot J.C."/>
            <person name="St John F."/>
            <person name="Stenlid J."/>
            <person name="Sun H."/>
            <person name="Sun S."/>
            <person name="Syed K."/>
            <person name="Tsang A."/>
            <person name="Wiebenga A."/>
            <person name="Young D."/>
            <person name="Pisabarro A."/>
            <person name="Eastwood D.C."/>
            <person name="Martin F."/>
            <person name="Cullen D."/>
            <person name="Grigoriev I.V."/>
            <person name="Hibbett D.S."/>
        </authorList>
    </citation>
    <scope>NUCLEOTIDE SEQUENCE [LARGE SCALE GENOMIC DNA]</scope>
    <source>
        <strain evidence="4 5">ATCC 11539</strain>
    </source>
</reference>
<evidence type="ECO:0000256" key="2">
    <source>
        <dbReference type="SAM" id="MobiDB-lite"/>
    </source>
</evidence>
<feature type="domain" description="DUF8191" evidence="3">
    <location>
        <begin position="252"/>
        <end position="333"/>
    </location>
</feature>
<gene>
    <name evidence="4" type="ORF">GLOTRDRAFT_94239</name>
</gene>
<dbReference type="eggNOG" id="ENOG502R0PW">
    <property type="taxonomic scope" value="Eukaryota"/>
</dbReference>
<evidence type="ECO:0000259" key="3">
    <source>
        <dbReference type="Pfam" id="PF26609"/>
    </source>
</evidence>
<protein>
    <recommendedName>
        <fullName evidence="3">DUF8191 domain-containing protein</fullName>
    </recommendedName>
</protein>
<feature type="coiled-coil region" evidence="1">
    <location>
        <begin position="105"/>
        <end position="132"/>
    </location>
</feature>
<dbReference type="OMA" id="TRANICD"/>
<feature type="region of interest" description="Disordered" evidence="2">
    <location>
        <begin position="19"/>
        <end position="63"/>
    </location>
</feature>
<dbReference type="InterPro" id="IPR058504">
    <property type="entry name" value="DUF8191"/>
</dbReference>
<dbReference type="GeneID" id="19309584"/>
<dbReference type="Pfam" id="PF26609">
    <property type="entry name" value="DUF8191"/>
    <property type="match status" value="1"/>
</dbReference>
<evidence type="ECO:0000256" key="1">
    <source>
        <dbReference type="SAM" id="Coils"/>
    </source>
</evidence>
<dbReference type="EMBL" id="KB469303">
    <property type="protein sequence ID" value="EPQ54844.1"/>
    <property type="molecule type" value="Genomic_DNA"/>
</dbReference>
<sequence length="505" mass="56952">MCPATLKDLSAKEAIITREDINNKGTSPPASENIDHTLGRVTPLETPDRNTMRPIRPTWERNGTRASHPRFRYTQWPCDFRAAFYSEHMEGQNGQTSDALHNQTILRQRREIESLKKQLRKFIAKAKTLVEDDTNGASLNAAASSASVPDNEGRDESNEDSFVATAVWDDGDGVYRCTDCLWEVIDQFCQGCGRTYEHDMEDLLPHDPYSSISTNDEALVSDRFRAPRGTTPLLDIELAPEDVQKPPEYLRLLRRGGTGAMCERYKLTFTEKGGITARADKGLRELFAGPAIDEDDLWSIHLGRCIKLEEADTDGTQFIQDLLEEVLYFPLRSEFSQCIWERWETVKTDADVWVTRPILDRFEQLENSDGEDFWDDADDDTVGARESLLRDRALADESDEEVIQPDEYESTDEESGVSDGSDDEMEDADWTFQAGVSDAVYDPSTDSDMEDQLEEDCSDCVPVTKTELDDGAVAVKPEDPYDSADSDFDSEEELSGDEYVIASRK</sequence>
<feature type="compositionally biased region" description="Acidic residues" evidence="2">
    <location>
        <begin position="396"/>
        <end position="429"/>
    </location>
</feature>
<keyword evidence="5" id="KW-1185">Reference proteome</keyword>
<evidence type="ECO:0000313" key="5">
    <source>
        <dbReference type="Proteomes" id="UP000030669"/>
    </source>
</evidence>
<dbReference type="AlphaFoldDB" id="S7RPN3"/>
<feature type="compositionally biased region" description="Acidic residues" evidence="2">
    <location>
        <begin position="445"/>
        <end position="458"/>
    </location>
</feature>
<feature type="region of interest" description="Disordered" evidence="2">
    <location>
        <begin position="391"/>
        <end position="505"/>
    </location>
</feature>
<dbReference type="STRING" id="670483.S7RPN3"/>